<dbReference type="GO" id="GO:0032259">
    <property type="term" value="P:methylation"/>
    <property type="evidence" value="ECO:0007669"/>
    <property type="project" value="UniProtKB-KW"/>
</dbReference>
<evidence type="ECO:0000313" key="2">
    <source>
        <dbReference type="Proteomes" id="UP000199050"/>
    </source>
</evidence>
<accession>A0A1G9AN23</accession>
<dbReference type="OrthoDB" id="9792989at2"/>
<protein>
    <submittedName>
        <fullName evidence="1">Putative rRNA methylase</fullName>
    </submittedName>
</protein>
<dbReference type="InterPro" id="IPR029063">
    <property type="entry name" value="SAM-dependent_MTases_sf"/>
</dbReference>
<dbReference type="RefSeq" id="WP_090717813.1">
    <property type="nucleotide sequence ID" value="NZ_CBCSKY010000037.1"/>
</dbReference>
<keyword evidence="2" id="KW-1185">Reference proteome</keyword>
<organism evidence="1 2">
    <name type="scientific">Paenibacillus typhae</name>
    <dbReference type="NCBI Taxonomy" id="1174501"/>
    <lineage>
        <taxon>Bacteria</taxon>
        <taxon>Bacillati</taxon>
        <taxon>Bacillota</taxon>
        <taxon>Bacilli</taxon>
        <taxon>Bacillales</taxon>
        <taxon>Paenibacillaceae</taxon>
        <taxon>Paenibacillus</taxon>
    </lineage>
</organism>
<name>A0A1G9AN23_9BACL</name>
<dbReference type="EMBL" id="FNDX01000037">
    <property type="protein sequence ID" value="SDK28718.1"/>
    <property type="molecule type" value="Genomic_DNA"/>
</dbReference>
<dbReference type="Gene3D" id="3.40.50.150">
    <property type="entry name" value="Vaccinia Virus protein VP39"/>
    <property type="match status" value="1"/>
</dbReference>
<proteinExistence type="predicted"/>
<keyword evidence="1" id="KW-0489">Methyltransferase</keyword>
<reference evidence="2" key="1">
    <citation type="submission" date="2016-10" db="EMBL/GenBank/DDBJ databases">
        <authorList>
            <person name="Varghese N."/>
            <person name="Submissions S."/>
        </authorList>
    </citation>
    <scope>NUCLEOTIDE SEQUENCE [LARGE SCALE GENOMIC DNA]</scope>
    <source>
        <strain evidence="2">CGMCC 1.11012</strain>
    </source>
</reference>
<gene>
    <name evidence="1" type="ORF">SAMN05216192_13719</name>
</gene>
<sequence>MGFLSVLSFAHKVTAERLASGGLAIDATVGTGADTLFLARCAGPRGAVYGFDIQPAALALAEERLRLAREEAPAALAPVTLLARSHAAMEEAVPPQWHGAVSAVMFNLGYLPSGDADKTIITETGSTLAALDAALTLLRPGGIITAVLYPGHDGGDREAAAVEAWAAGLPQRLAQSIIYRQLQRASAPYVVAVEKKKGAESQNGSKQA</sequence>
<dbReference type="STRING" id="1174501.SAMN05216192_13719"/>
<dbReference type="PANTHER" id="PTHR35276:SF1">
    <property type="entry name" value="TRNA (MNM(5)S(2)U34)-METHYLTRANSFERASE, CHLOROPLASTIC"/>
    <property type="match status" value="1"/>
</dbReference>
<evidence type="ECO:0000313" key="1">
    <source>
        <dbReference type="EMBL" id="SDK28718.1"/>
    </source>
</evidence>
<dbReference type="SUPFAM" id="SSF53335">
    <property type="entry name" value="S-adenosyl-L-methionine-dependent methyltransferases"/>
    <property type="match status" value="1"/>
</dbReference>
<dbReference type="InterPro" id="IPR010719">
    <property type="entry name" value="MnmM_MeTrfase"/>
</dbReference>
<dbReference type="Pfam" id="PF06962">
    <property type="entry name" value="rRNA_methylase"/>
    <property type="match status" value="1"/>
</dbReference>
<dbReference type="GO" id="GO:0008168">
    <property type="term" value="F:methyltransferase activity"/>
    <property type="evidence" value="ECO:0007669"/>
    <property type="project" value="UniProtKB-KW"/>
</dbReference>
<dbReference type="AlphaFoldDB" id="A0A1G9AN23"/>
<keyword evidence="1" id="KW-0808">Transferase</keyword>
<dbReference type="PANTHER" id="PTHR35276">
    <property type="entry name" value="S-ADENOSYL-L-METHIONINE-DEPENDENT METHYLTRANSFERASES SUPERFAMILY PROTEIN"/>
    <property type="match status" value="1"/>
</dbReference>
<dbReference type="Proteomes" id="UP000199050">
    <property type="component" value="Unassembled WGS sequence"/>
</dbReference>